<evidence type="ECO:0000256" key="1">
    <source>
        <dbReference type="ARBA" id="ARBA00001931"/>
    </source>
</evidence>
<dbReference type="SMART" id="SM00564">
    <property type="entry name" value="PQQ"/>
    <property type="match status" value="7"/>
</dbReference>
<reference evidence="6 7" key="1">
    <citation type="submission" date="2013-08" db="EMBL/GenBank/DDBJ databases">
        <title>Intrasporangium oryzae NRRL B-24470.</title>
        <authorList>
            <person name="Liu H."/>
            <person name="Wang G."/>
        </authorList>
    </citation>
    <scope>NUCLEOTIDE SEQUENCE [LARGE SCALE GENOMIC DNA]</scope>
    <source>
        <strain evidence="6 7">NRRL B-24470</strain>
    </source>
</reference>
<comment type="caution">
    <text evidence="6">The sequence shown here is derived from an EMBL/GenBank/DDBJ whole genome shotgun (WGS) entry which is preliminary data.</text>
</comment>
<dbReference type="Gene3D" id="2.140.10.10">
    <property type="entry name" value="Quinoprotein alcohol dehydrogenase-like superfamily"/>
    <property type="match status" value="1"/>
</dbReference>
<dbReference type="STRING" id="1386089.N865_07630"/>
<dbReference type="Pfam" id="PF13360">
    <property type="entry name" value="PQQ_2"/>
    <property type="match status" value="2"/>
</dbReference>
<evidence type="ECO:0000313" key="6">
    <source>
        <dbReference type="EMBL" id="EWT01720.1"/>
    </source>
</evidence>
<dbReference type="GO" id="GO:0016491">
    <property type="term" value="F:oxidoreductase activity"/>
    <property type="evidence" value="ECO:0007669"/>
    <property type="project" value="UniProtKB-KW"/>
</dbReference>
<keyword evidence="4" id="KW-0732">Signal</keyword>
<keyword evidence="7" id="KW-1185">Reference proteome</keyword>
<sequence>MKSSRALLAAATAALLGMVIIAPSTAATRTDSWSSWGYDTSNSRYNPGPGLGVGNVGSLSVKWRTPTAGNVSATPAVENGVVYVPDDAGFLYAIDASTGAVRWQTSIATLTGVPRDYARATPAIAGDLLVLGDQAGKALSPDGYLLGINKATGALVWKTTVAGGYPILTQSATVVGGTAYIGVASYEEALVRFGFPLTFRGRMLAVDAATGTIKWSTDTVPDGYTGGSVWGSAPAVDFKRGSLYISTGNNYSIPASATACLSSAPDDVARAACIPASDMFDAIVSLDLATGAVKWVMRALPSDAWNLACGIPFLPGFTDPTPACPSDPGPDFDFGQAPTLYKVKGTEYVGAGQKSGRYWAVNPDTGAVLWSTQAGTGGVSGGLQWGSAVDGIRVYTANANSESKPWTLKDGTVTNAGGWSALDAATGRVLWTTAAPTGAGAPAAVTAVDGVVFGCSADADGHMYALKASSGGVLWDYASGDSCYSGPSVVDGAVYWGTGYTVLPPDPRPGGALYAFSVNGR</sequence>
<comment type="similarity">
    <text evidence="2">Belongs to the bacterial PQQ dehydrogenase family.</text>
</comment>
<dbReference type="PANTHER" id="PTHR32303:SF10">
    <property type="entry name" value="OUTER MEMBRANE PROTEIN ASSEMBLY FACTOR BAMB"/>
    <property type="match status" value="1"/>
</dbReference>
<dbReference type="EMBL" id="AWSA01000018">
    <property type="protein sequence ID" value="EWT01720.1"/>
    <property type="molecule type" value="Genomic_DNA"/>
</dbReference>
<evidence type="ECO:0000256" key="4">
    <source>
        <dbReference type="SAM" id="SignalP"/>
    </source>
</evidence>
<name>W9G6R9_9MICO</name>
<dbReference type="InterPro" id="IPR002372">
    <property type="entry name" value="PQQ_rpt_dom"/>
</dbReference>
<feature type="chain" id="PRO_5004920193" evidence="4">
    <location>
        <begin position="27"/>
        <end position="521"/>
    </location>
</feature>
<accession>W9G6R9</accession>
<evidence type="ECO:0000313" key="7">
    <source>
        <dbReference type="Proteomes" id="UP000019489"/>
    </source>
</evidence>
<dbReference type="PANTHER" id="PTHR32303">
    <property type="entry name" value="QUINOPROTEIN ALCOHOL DEHYDROGENASE (CYTOCHROME C)"/>
    <property type="match status" value="1"/>
</dbReference>
<evidence type="ECO:0000256" key="3">
    <source>
        <dbReference type="ARBA" id="ARBA00023002"/>
    </source>
</evidence>
<proteinExistence type="inferred from homology"/>
<dbReference type="RefSeq" id="WP_245603720.1">
    <property type="nucleotide sequence ID" value="NZ_AWSA01000018.1"/>
</dbReference>
<dbReference type="Proteomes" id="UP000019489">
    <property type="component" value="Unassembled WGS sequence"/>
</dbReference>
<organism evidence="6 7">
    <name type="scientific">Intrasporangium oryzae NRRL B-24470</name>
    <dbReference type="NCBI Taxonomy" id="1386089"/>
    <lineage>
        <taxon>Bacteria</taxon>
        <taxon>Bacillati</taxon>
        <taxon>Actinomycetota</taxon>
        <taxon>Actinomycetes</taxon>
        <taxon>Micrococcales</taxon>
        <taxon>Intrasporangiaceae</taxon>
        <taxon>Intrasporangium</taxon>
    </lineage>
</organism>
<dbReference type="Gene3D" id="2.130.10.10">
    <property type="entry name" value="YVTN repeat-like/Quinoprotein amine dehydrogenase"/>
    <property type="match status" value="1"/>
</dbReference>
<evidence type="ECO:0000256" key="2">
    <source>
        <dbReference type="ARBA" id="ARBA00008156"/>
    </source>
</evidence>
<dbReference type="eggNOG" id="COG1520">
    <property type="taxonomic scope" value="Bacteria"/>
</dbReference>
<feature type="signal peptide" evidence="4">
    <location>
        <begin position="1"/>
        <end position="26"/>
    </location>
</feature>
<dbReference type="SUPFAM" id="SSF50998">
    <property type="entry name" value="Quinoprotein alcohol dehydrogenase-like"/>
    <property type="match status" value="2"/>
</dbReference>
<comment type="cofactor">
    <cofactor evidence="1">
        <name>pyrroloquinoline quinone</name>
        <dbReference type="ChEBI" id="CHEBI:58442"/>
    </cofactor>
</comment>
<dbReference type="PATRIC" id="fig|1386089.3.peg.2021"/>
<dbReference type="InterPro" id="IPR015943">
    <property type="entry name" value="WD40/YVTN_repeat-like_dom_sf"/>
</dbReference>
<evidence type="ECO:0000259" key="5">
    <source>
        <dbReference type="Pfam" id="PF13360"/>
    </source>
</evidence>
<dbReference type="InterPro" id="IPR011047">
    <property type="entry name" value="Quinoprotein_ADH-like_sf"/>
</dbReference>
<keyword evidence="3" id="KW-0560">Oxidoreductase</keyword>
<dbReference type="AlphaFoldDB" id="W9G6R9"/>
<protein>
    <submittedName>
        <fullName evidence="6">Polyvinylalcohol dehydrogenase</fullName>
    </submittedName>
</protein>
<feature type="domain" description="Pyrrolo-quinoline quinone repeat" evidence="5">
    <location>
        <begin position="63"/>
        <end position="295"/>
    </location>
</feature>
<gene>
    <name evidence="6" type="ORF">N865_07630</name>
</gene>
<dbReference type="InterPro" id="IPR018391">
    <property type="entry name" value="PQQ_b-propeller_rpt"/>
</dbReference>
<feature type="domain" description="Pyrrolo-quinoline quinone repeat" evidence="5">
    <location>
        <begin position="360"/>
        <end position="485"/>
    </location>
</feature>